<evidence type="ECO:0000256" key="1">
    <source>
        <dbReference type="ARBA" id="ARBA00022676"/>
    </source>
</evidence>
<dbReference type="Proteomes" id="UP001558632">
    <property type="component" value="Unassembled WGS sequence"/>
</dbReference>
<dbReference type="PANTHER" id="PTHR44147">
    <property type="entry name" value="DEHYDROGENASE/REDUCTASE SDR FAMILY MEMBER 1"/>
    <property type="match status" value="1"/>
</dbReference>
<name>A0ABR3K4B1_TRISP</name>
<sequence length="628" mass="70588">MCEKGRIAFLHPDLGIGGAESTVFLKRQMELSVLLYLVILFPVLYLENVTLRGKIIFYCHFPDQLLSERSSIVKSFYRFPIDQLEDYSTSIAHCILVNSKFTHEVCRKTFKSFERHSCVHVLYPSFNASLLSVEKLSPISETVVPRNRKYYFLSLNRFEPKKNVELAIYAFLNLRETLTEEYRDAVQLVVAGGYDPQLKINLDYFAHLLKLCKRLHLNNFVSFVESPTEELKISLISNCTALLYTPSNEHFGGPMETVLHEKTGYLVPSDPQAFADVMIKFVEDATLKTKFGQAGREWKLEEREMEMLSGRVALVTGASRGIGRGVALQLGEAGATVYITSRPVDKSDSSEIADLPTLEKTAEEVNGRGGKAIAVYCDHSKDEEIKALFQRIEEEQNGQLDILVNNAYSGIKAIANCIGKKFWECEPEIWDDINNTGLRNHYICSVYAARLMVPRKSGLIVTISSVGGLRYLFNVPYGVGKAACDRMAVDCAEELKAENVAYISIWPGAVQTELILNNLDTVSEMAVGSFDKETVKNIFINGESTEYVGKAVVHLAADKDVIKRTGRVYFTADIGREYGFVDVNNRSINSIRSLKHILSMSNYRKMAWAVPAWIRIPGWLMTAACSKL</sequence>
<feature type="transmembrane region" description="Helical" evidence="2">
    <location>
        <begin position="33"/>
        <end position="51"/>
    </location>
</feature>
<dbReference type="SUPFAM" id="SSF53756">
    <property type="entry name" value="UDP-Glycosyltransferase/glycogen phosphorylase"/>
    <property type="match status" value="1"/>
</dbReference>
<dbReference type="Pfam" id="PF00534">
    <property type="entry name" value="Glycos_transf_1"/>
    <property type="match status" value="1"/>
</dbReference>
<proteinExistence type="predicted"/>
<evidence type="ECO:0000313" key="5">
    <source>
        <dbReference type="Proteomes" id="UP001558632"/>
    </source>
</evidence>
<protein>
    <submittedName>
        <fullName evidence="4">Dehydrogenase/reductase SDR family member</fullName>
    </submittedName>
</protein>
<keyword evidence="1" id="KW-0808">Transferase</keyword>
<comment type="caution">
    <text evidence="4">The sequence shown here is derived from an EMBL/GenBank/DDBJ whole genome shotgun (WGS) entry which is preliminary data.</text>
</comment>
<keyword evidence="2" id="KW-0812">Transmembrane</keyword>
<evidence type="ECO:0000313" key="4">
    <source>
        <dbReference type="EMBL" id="KAL1229676.1"/>
    </source>
</evidence>
<reference evidence="4 5" key="1">
    <citation type="submission" date="2024-07" db="EMBL/GenBank/DDBJ databases">
        <title>Enhanced genomic and transcriptomic resources for Trichinella pseudospiralis and T. spiralis underpin the discovery of pronounced molecular differences between stages and species.</title>
        <authorList>
            <person name="Pasi K.K."/>
            <person name="La Rosa G."/>
            <person name="Gomez-Morales M.A."/>
            <person name="Tosini F."/>
            <person name="Sumanam S."/>
            <person name="Young N.D."/>
            <person name="Chang B.C."/>
            <person name="Robin G.B."/>
        </authorList>
    </citation>
    <scope>NUCLEOTIDE SEQUENCE [LARGE SCALE GENOMIC DNA]</scope>
    <source>
        <strain evidence="4">ISS534</strain>
    </source>
</reference>
<dbReference type="Pfam" id="PF00106">
    <property type="entry name" value="adh_short"/>
    <property type="match status" value="1"/>
</dbReference>
<dbReference type="EMBL" id="JBEUSY010000486">
    <property type="protein sequence ID" value="KAL1229676.1"/>
    <property type="molecule type" value="Genomic_DNA"/>
</dbReference>
<keyword evidence="2" id="KW-0472">Membrane</keyword>
<evidence type="ECO:0000256" key="2">
    <source>
        <dbReference type="SAM" id="Phobius"/>
    </source>
</evidence>
<dbReference type="CDD" id="cd09763">
    <property type="entry name" value="DHRS1-like_SDR_c"/>
    <property type="match status" value="1"/>
</dbReference>
<dbReference type="SUPFAM" id="SSF51735">
    <property type="entry name" value="NAD(P)-binding Rossmann-fold domains"/>
    <property type="match status" value="1"/>
</dbReference>
<keyword evidence="1" id="KW-0328">Glycosyltransferase</keyword>
<dbReference type="InterPro" id="IPR036291">
    <property type="entry name" value="NAD(P)-bd_dom_sf"/>
</dbReference>
<organism evidence="4 5">
    <name type="scientific">Trichinella spiralis</name>
    <name type="common">Trichina worm</name>
    <dbReference type="NCBI Taxonomy" id="6334"/>
    <lineage>
        <taxon>Eukaryota</taxon>
        <taxon>Metazoa</taxon>
        <taxon>Ecdysozoa</taxon>
        <taxon>Nematoda</taxon>
        <taxon>Enoplea</taxon>
        <taxon>Dorylaimia</taxon>
        <taxon>Trichinellida</taxon>
        <taxon>Trichinellidae</taxon>
        <taxon>Trichinella</taxon>
    </lineage>
</organism>
<dbReference type="InterPro" id="IPR002347">
    <property type="entry name" value="SDR_fam"/>
</dbReference>
<feature type="domain" description="Glycosyl transferase family 1" evidence="3">
    <location>
        <begin position="146"/>
        <end position="252"/>
    </location>
</feature>
<keyword evidence="5" id="KW-1185">Reference proteome</keyword>
<accession>A0ABR3K4B1</accession>
<dbReference type="PRINTS" id="PR00081">
    <property type="entry name" value="GDHRDH"/>
</dbReference>
<evidence type="ECO:0000259" key="3">
    <source>
        <dbReference type="Pfam" id="PF00534"/>
    </source>
</evidence>
<keyword evidence="2" id="KW-1133">Transmembrane helix</keyword>
<dbReference type="InterPro" id="IPR001296">
    <property type="entry name" value="Glyco_trans_1"/>
</dbReference>
<dbReference type="Gene3D" id="3.40.50.720">
    <property type="entry name" value="NAD(P)-binding Rossmann-like Domain"/>
    <property type="match status" value="1"/>
</dbReference>
<dbReference type="PANTHER" id="PTHR44147:SF2">
    <property type="entry name" value="DEHYDROGENASE_REDUCTASE SDR FAMILY MEMBER 1"/>
    <property type="match status" value="1"/>
</dbReference>
<gene>
    <name evidence="4" type="ORF">TSPI_10849</name>
</gene>
<dbReference type="Gene3D" id="3.40.50.2000">
    <property type="entry name" value="Glycogen Phosphorylase B"/>
    <property type="match status" value="2"/>
</dbReference>